<reference evidence="4" key="1">
    <citation type="journal article" date="2021" name="Proc. Natl. Acad. Sci. U.S.A.">
        <title>A Catalog of Tens of Thousands of Viruses from Human Metagenomes Reveals Hidden Associations with Chronic Diseases.</title>
        <authorList>
            <person name="Tisza M.J."/>
            <person name="Buck C.B."/>
        </authorList>
    </citation>
    <scope>NUCLEOTIDE SEQUENCE</scope>
    <source>
        <strain evidence="4">CtDwO1</strain>
    </source>
</reference>
<evidence type="ECO:0000313" key="4">
    <source>
        <dbReference type="EMBL" id="DAF60194.1"/>
    </source>
</evidence>
<proteinExistence type="predicted"/>
<accession>A0A8S5TBR7</accession>
<evidence type="ECO:0000256" key="1">
    <source>
        <dbReference type="SAM" id="MobiDB-lite"/>
    </source>
</evidence>
<dbReference type="InterPro" id="IPR057155">
    <property type="entry name" value="DUF7833"/>
</dbReference>
<sequence length="184" mass="21291">MEKLERDSFIVYRSYWEGLKRMDKDVQCEVYNAIMEYGFTGNVPEMSPTAEGIFILMKPNIDISLTRYKNGRKGGSISASKRSVSKVKAKQMTYDDEIKEMLENKQWNEPVCMQLKITSKEFKQRMNEFSTHLKCTMDGVGHKSIGDAHRHFISWMNKKYPVQNAPEENEPDYTYTGGFGGQDV</sequence>
<feature type="domain" description="DUF7833" evidence="3">
    <location>
        <begin position="99"/>
        <end position="158"/>
    </location>
</feature>
<feature type="domain" description="DUF6291" evidence="2">
    <location>
        <begin position="8"/>
        <end position="81"/>
    </location>
</feature>
<dbReference type="Pfam" id="PF25200">
    <property type="entry name" value="DUF7833"/>
    <property type="match status" value="1"/>
</dbReference>
<dbReference type="Pfam" id="PF19808">
    <property type="entry name" value="DUF6291"/>
    <property type="match status" value="1"/>
</dbReference>
<organism evidence="4">
    <name type="scientific">Podoviridae sp. ctDwO1</name>
    <dbReference type="NCBI Taxonomy" id="2827726"/>
    <lineage>
        <taxon>Viruses</taxon>
        <taxon>Duplodnaviria</taxon>
        <taxon>Heunggongvirae</taxon>
        <taxon>Uroviricota</taxon>
        <taxon>Caudoviricetes</taxon>
    </lineage>
</organism>
<evidence type="ECO:0000259" key="2">
    <source>
        <dbReference type="Pfam" id="PF19808"/>
    </source>
</evidence>
<evidence type="ECO:0000259" key="3">
    <source>
        <dbReference type="Pfam" id="PF25200"/>
    </source>
</evidence>
<feature type="region of interest" description="Disordered" evidence="1">
    <location>
        <begin position="165"/>
        <end position="184"/>
    </location>
</feature>
<dbReference type="EMBL" id="BK032784">
    <property type="protein sequence ID" value="DAF60194.1"/>
    <property type="molecule type" value="Genomic_DNA"/>
</dbReference>
<protein>
    <submittedName>
        <fullName evidence="4">Uncharacterized protein</fullName>
    </submittedName>
</protein>
<dbReference type="InterPro" id="IPR046258">
    <property type="entry name" value="DUF6291"/>
</dbReference>
<name>A0A8S5TBR7_9CAUD</name>